<keyword evidence="2" id="KW-1185">Reference proteome</keyword>
<protein>
    <submittedName>
        <fullName evidence="1">Phage protein, HK97 gp10 family</fullName>
    </submittedName>
</protein>
<dbReference type="NCBIfam" id="TIGR01725">
    <property type="entry name" value="phge_HK97_gp10"/>
    <property type="match status" value="1"/>
</dbReference>
<reference evidence="1 2" key="1">
    <citation type="submission" date="2016-10" db="EMBL/GenBank/DDBJ databases">
        <authorList>
            <person name="de Groot N.N."/>
        </authorList>
    </citation>
    <scope>NUCLEOTIDE SEQUENCE [LARGE SCALE GENOMIC DNA]</scope>
    <source>
        <strain evidence="1 2">DSM 26656</strain>
    </source>
</reference>
<proteinExistence type="predicted"/>
<dbReference type="AlphaFoldDB" id="A0A1H6BFI3"/>
<evidence type="ECO:0000313" key="2">
    <source>
        <dbReference type="Proteomes" id="UP000236743"/>
    </source>
</evidence>
<dbReference type="Pfam" id="PF04883">
    <property type="entry name" value="HK97-gp10_like"/>
    <property type="match status" value="1"/>
</dbReference>
<gene>
    <name evidence="1" type="ORF">SAMN04488115_107174</name>
</gene>
<dbReference type="Proteomes" id="UP000236743">
    <property type="component" value="Unassembled WGS sequence"/>
</dbReference>
<dbReference type="InterPro" id="IPR010064">
    <property type="entry name" value="HK97-gp10_tail"/>
</dbReference>
<evidence type="ECO:0000313" key="1">
    <source>
        <dbReference type="EMBL" id="SEG59067.1"/>
    </source>
</evidence>
<accession>A0A1H6BFI3</accession>
<organism evidence="1 2">
    <name type="scientific">Bosea lathyri</name>
    <dbReference type="NCBI Taxonomy" id="1036778"/>
    <lineage>
        <taxon>Bacteria</taxon>
        <taxon>Pseudomonadati</taxon>
        <taxon>Pseudomonadota</taxon>
        <taxon>Alphaproteobacteria</taxon>
        <taxon>Hyphomicrobiales</taxon>
        <taxon>Boseaceae</taxon>
        <taxon>Bosea</taxon>
    </lineage>
</organism>
<name>A0A1H6BFI3_9HYPH</name>
<dbReference type="EMBL" id="FNUY01000007">
    <property type="protein sequence ID" value="SEG59067.1"/>
    <property type="molecule type" value="Genomic_DNA"/>
</dbReference>
<sequence length="136" mass="14567">MAKGAKRLAARLAKIPLQVRAAAATEALLAAQRLGQLIAAAAPVDEGDLRASVRVEGGARGDRFYVKAGGPTTTKPVRKGQSATYDAANAVEFGTQKMKAREFFYPTYRANKKHIRAGLEHEIRKAVAKFNGQGSE</sequence>